<evidence type="ECO:0000313" key="2">
    <source>
        <dbReference type="EMBL" id="KAK1295340.1"/>
    </source>
</evidence>
<reference evidence="2" key="1">
    <citation type="journal article" date="2023" name="Nat. Commun.">
        <title>Diploid and tetraploid genomes of Acorus and the evolution of monocots.</title>
        <authorList>
            <person name="Ma L."/>
            <person name="Liu K.W."/>
            <person name="Li Z."/>
            <person name="Hsiao Y.Y."/>
            <person name="Qi Y."/>
            <person name="Fu T."/>
            <person name="Tang G.D."/>
            <person name="Zhang D."/>
            <person name="Sun W.H."/>
            <person name="Liu D.K."/>
            <person name="Li Y."/>
            <person name="Chen G.Z."/>
            <person name="Liu X.D."/>
            <person name="Liao X.Y."/>
            <person name="Jiang Y.T."/>
            <person name="Yu X."/>
            <person name="Hao Y."/>
            <person name="Huang J."/>
            <person name="Zhao X.W."/>
            <person name="Ke S."/>
            <person name="Chen Y.Y."/>
            <person name="Wu W.L."/>
            <person name="Hsu J.L."/>
            <person name="Lin Y.F."/>
            <person name="Huang M.D."/>
            <person name="Li C.Y."/>
            <person name="Huang L."/>
            <person name="Wang Z.W."/>
            <person name="Zhao X."/>
            <person name="Zhong W.Y."/>
            <person name="Peng D.H."/>
            <person name="Ahmad S."/>
            <person name="Lan S."/>
            <person name="Zhang J.S."/>
            <person name="Tsai W.C."/>
            <person name="Van de Peer Y."/>
            <person name="Liu Z.J."/>
        </authorList>
    </citation>
    <scope>NUCLEOTIDE SEQUENCE</scope>
    <source>
        <strain evidence="2">CP</strain>
    </source>
</reference>
<name>A0AAV9D290_ACOCL</name>
<dbReference type="InterPro" id="IPR018253">
    <property type="entry name" value="DnaJ_domain_CS"/>
</dbReference>
<dbReference type="InterPro" id="IPR036869">
    <property type="entry name" value="J_dom_sf"/>
</dbReference>
<dbReference type="PANTHER" id="PTHR44137:SF13">
    <property type="entry name" value="CHAPERONE DNAJ-DOMAIN SUPERFAMILY PROTEIN"/>
    <property type="match status" value="1"/>
</dbReference>
<evidence type="ECO:0000259" key="1">
    <source>
        <dbReference type="PROSITE" id="PS50076"/>
    </source>
</evidence>
<reference evidence="2" key="2">
    <citation type="submission" date="2023-06" db="EMBL/GenBank/DDBJ databases">
        <authorList>
            <person name="Ma L."/>
            <person name="Liu K.-W."/>
            <person name="Li Z."/>
            <person name="Hsiao Y.-Y."/>
            <person name="Qi Y."/>
            <person name="Fu T."/>
            <person name="Tang G."/>
            <person name="Zhang D."/>
            <person name="Sun W.-H."/>
            <person name="Liu D.-K."/>
            <person name="Li Y."/>
            <person name="Chen G.-Z."/>
            <person name="Liu X.-D."/>
            <person name="Liao X.-Y."/>
            <person name="Jiang Y.-T."/>
            <person name="Yu X."/>
            <person name="Hao Y."/>
            <person name="Huang J."/>
            <person name="Zhao X.-W."/>
            <person name="Ke S."/>
            <person name="Chen Y.-Y."/>
            <person name="Wu W.-L."/>
            <person name="Hsu J.-L."/>
            <person name="Lin Y.-F."/>
            <person name="Huang M.-D."/>
            <person name="Li C.-Y."/>
            <person name="Huang L."/>
            <person name="Wang Z.-W."/>
            <person name="Zhao X."/>
            <person name="Zhong W.-Y."/>
            <person name="Peng D.-H."/>
            <person name="Ahmad S."/>
            <person name="Lan S."/>
            <person name="Zhang J.-S."/>
            <person name="Tsai W.-C."/>
            <person name="Van De Peer Y."/>
            <person name="Liu Z.-J."/>
        </authorList>
    </citation>
    <scope>NUCLEOTIDE SEQUENCE</scope>
    <source>
        <strain evidence="2">CP</strain>
        <tissue evidence="2">Leaves</tissue>
    </source>
</reference>
<gene>
    <name evidence="2" type="ORF">QJS10_CPA16g01581</name>
</gene>
<dbReference type="PROSITE" id="PS50076">
    <property type="entry name" value="DNAJ_2"/>
    <property type="match status" value="1"/>
</dbReference>
<dbReference type="SUPFAM" id="SSF46565">
    <property type="entry name" value="Chaperone J-domain"/>
    <property type="match status" value="1"/>
</dbReference>
<comment type="caution">
    <text evidence="2">The sequence shown here is derived from an EMBL/GenBank/DDBJ whole genome shotgun (WGS) entry which is preliminary data.</text>
</comment>
<proteinExistence type="predicted"/>
<dbReference type="GO" id="GO:0005783">
    <property type="term" value="C:endoplasmic reticulum"/>
    <property type="evidence" value="ECO:0007669"/>
    <property type="project" value="UniProtKB-ARBA"/>
</dbReference>
<feature type="domain" description="J" evidence="1">
    <location>
        <begin position="1"/>
        <end position="44"/>
    </location>
</feature>
<dbReference type="CDD" id="cd06257">
    <property type="entry name" value="DnaJ"/>
    <property type="match status" value="1"/>
</dbReference>
<dbReference type="AlphaFoldDB" id="A0AAV9D290"/>
<evidence type="ECO:0000313" key="3">
    <source>
        <dbReference type="Proteomes" id="UP001180020"/>
    </source>
</evidence>
<dbReference type="PROSITE" id="PS00636">
    <property type="entry name" value="DNAJ_1"/>
    <property type="match status" value="1"/>
</dbReference>
<sequence length="94" mass="10703">MGVALQLHPDKNKHSKAEIAFKLVSEAYECLSDKTKRKAFNADRKNYFCKEYIWGTRRGEASKSCSRRGKCGYPYNELRAEVQPGKSKAAVYGH</sequence>
<keyword evidence="3" id="KW-1185">Reference proteome</keyword>
<dbReference type="Proteomes" id="UP001180020">
    <property type="component" value="Unassembled WGS sequence"/>
</dbReference>
<dbReference type="EMBL" id="JAUJYO010000016">
    <property type="protein sequence ID" value="KAK1295340.1"/>
    <property type="molecule type" value="Genomic_DNA"/>
</dbReference>
<dbReference type="Pfam" id="PF00226">
    <property type="entry name" value="DnaJ"/>
    <property type="match status" value="1"/>
</dbReference>
<dbReference type="InterPro" id="IPR001623">
    <property type="entry name" value="DnaJ_domain"/>
</dbReference>
<protein>
    <recommendedName>
        <fullName evidence="1">J domain-containing protein</fullName>
    </recommendedName>
</protein>
<accession>A0AAV9D290</accession>
<organism evidence="2 3">
    <name type="scientific">Acorus calamus</name>
    <name type="common">Sweet flag</name>
    <dbReference type="NCBI Taxonomy" id="4465"/>
    <lineage>
        <taxon>Eukaryota</taxon>
        <taxon>Viridiplantae</taxon>
        <taxon>Streptophyta</taxon>
        <taxon>Embryophyta</taxon>
        <taxon>Tracheophyta</taxon>
        <taxon>Spermatophyta</taxon>
        <taxon>Magnoliopsida</taxon>
        <taxon>Liliopsida</taxon>
        <taxon>Acoraceae</taxon>
        <taxon>Acorus</taxon>
    </lineage>
</organism>
<dbReference type="Gene3D" id="1.10.287.110">
    <property type="entry name" value="DnaJ domain"/>
    <property type="match status" value="1"/>
</dbReference>
<dbReference type="PANTHER" id="PTHR44137">
    <property type="entry name" value="BNAC03G44070D PROTEIN"/>
    <property type="match status" value="1"/>
</dbReference>